<dbReference type="InterPro" id="IPR000742">
    <property type="entry name" value="EGF"/>
</dbReference>
<evidence type="ECO:0000256" key="7">
    <source>
        <dbReference type="PROSITE-ProRule" id="PRU00076"/>
    </source>
</evidence>
<dbReference type="GO" id="GO:0005615">
    <property type="term" value="C:extracellular space"/>
    <property type="evidence" value="ECO:0007669"/>
    <property type="project" value="TreeGrafter"/>
</dbReference>
<accession>A0A8M1KE41</accession>
<keyword evidence="3 7" id="KW-0245">EGF-like domain</keyword>
<dbReference type="PROSITE" id="PS00022">
    <property type="entry name" value="EGF_1"/>
    <property type="match status" value="1"/>
</dbReference>
<feature type="signal peptide" evidence="9">
    <location>
        <begin position="1"/>
        <end position="21"/>
    </location>
</feature>
<feature type="disulfide bond" evidence="7">
    <location>
        <begin position="124"/>
        <end position="133"/>
    </location>
</feature>
<dbReference type="GO" id="GO:0008083">
    <property type="term" value="F:growth factor activity"/>
    <property type="evidence" value="ECO:0007669"/>
    <property type="project" value="UniProtKB-KW"/>
</dbReference>
<dbReference type="GO" id="GO:0007173">
    <property type="term" value="P:epidermal growth factor receptor signaling pathway"/>
    <property type="evidence" value="ECO:0007669"/>
    <property type="project" value="TreeGrafter"/>
</dbReference>
<feature type="domain" description="EGF-like" evidence="10">
    <location>
        <begin position="94"/>
        <end position="134"/>
    </location>
</feature>
<dbReference type="RefSeq" id="XP_042560553.1">
    <property type="nucleotide sequence ID" value="XM_042704619.1"/>
</dbReference>
<comment type="caution">
    <text evidence="7">Lacks conserved residue(s) required for the propagation of feature annotation.</text>
</comment>
<gene>
    <name evidence="12" type="primary">LOC105889175</name>
</gene>
<proteinExistence type="predicted"/>
<evidence type="ECO:0000256" key="2">
    <source>
        <dbReference type="ARBA" id="ARBA00022525"/>
    </source>
</evidence>
<keyword evidence="11" id="KW-1185">Reference proteome</keyword>
<keyword evidence="5 7" id="KW-1015">Disulfide bond</keyword>
<evidence type="ECO:0000259" key="10">
    <source>
        <dbReference type="PROSITE" id="PS50026"/>
    </source>
</evidence>
<evidence type="ECO:0000256" key="1">
    <source>
        <dbReference type="ARBA" id="ARBA00004239"/>
    </source>
</evidence>
<feature type="transmembrane region" description="Helical" evidence="8">
    <location>
        <begin position="154"/>
        <end position="176"/>
    </location>
</feature>
<evidence type="ECO:0000313" key="12">
    <source>
        <dbReference type="RefSeq" id="XP_042560553.1"/>
    </source>
</evidence>
<evidence type="ECO:0000256" key="5">
    <source>
        <dbReference type="ARBA" id="ARBA00023157"/>
    </source>
</evidence>
<evidence type="ECO:0000256" key="6">
    <source>
        <dbReference type="ARBA" id="ARBA00023246"/>
    </source>
</evidence>
<sequence length="211" mass="22818">MMNLVFWDTIFLLTGSFFSYGQLPENSTTASTTQSTATTTATTTASPATSTLASSASSTASSTISSTISSTTGFSTTTRHPERKFVAAAVHSHHFDDCPDSHNQFCFHGTCRFLILEETAACICHQGFVGMRCEHADLLAVVATNHGQHTVATMLVLCVVGSVLLMLLFTLLNCWWRRGGCERGRLLTCFSEKPSSILKTRTSCCHSETVV</sequence>
<dbReference type="PANTHER" id="PTHR10740:SF1">
    <property type="entry name" value="PROTRANSFORMING GROWTH FACTOR ALPHA"/>
    <property type="match status" value="1"/>
</dbReference>
<dbReference type="KEGG" id="char:105889175"/>
<feature type="chain" id="PRO_5035475547" evidence="9">
    <location>
        <begin position="22"/>
        <end position="211"/>
    </location>
</feature>
<dbReference type="PROSITE" id="PS50026">
    <property type="entry name" value="EGF_3"/>
    <property type="match status" value="1"/>
</dbReference>
<evidence type="ECO:0000256" key="4">
    <source>
        <dbReference type="ARBA" id="ARBA00023030"/>
    </source>
</evidence>
<keyword evidence="6" id="KW-0497">Mitogen</keyword>
<evidence type="ECO:0000313" key="11">
    <source>
        <dbReference type="Proteomes" id="UP000515152"/>
    </source>
</evidence>
<dbReference type="FunFam" id="2.10.25.10:FF:000182">
    <property type="entry name" value="Protransforming growth factor alpha"/>
    <property type="match status" value="1"/>
</dbReference>
<evidence type="ECO:0000256" key="8">
    <source>
        <dbReference type="SAM" id="Phobius"/>
    </source>
</evidence>
<keyword evidence="2" id="KW-0964">Secreted</keyword>
<organism evidence="11 12">
    <name type="scientific">Clupea harengus</name>
    <name type="common">Atlantic herring</name>
    <dbReference type="NCBI Taxonomy" id="7950"/>
    <lineage>
        <taxon>Eukaryota</taxon>
        <taxon>Metazoa</taxon>
        <taxon>Chordata</taxon>
        <taxon>Craniata</taxon>
        <taxon>Vertebrata</taxon>
        <taxon>Euteleostomi</taxon>
        <taxon>Actinopterygii</taxon>
        <taxon>Neopterygii</taxon>
        <taxon>Teleostei</taxon>
        <taxon>Clupei</taxon>
        <taxon>Clupeiformes</taxon>
        <taxon>Clupeoidei</taxon>
        <taxon>Clupeidae</taxon>
        <taxon>Clupea</taxon>
    </lineage>
</organism>
<dbReference type="PANTHER" id="PTHR10740">
    <property type="entry name" value="TRANSFORMING GROWTH FACTOR ALPHA"/>
    <property type="match status" value="1"/>
</dbReference>
<dbReference type="GO" id="GO:0005154">
    <property type="term" value="F:epidermal growth factor receptor binding"/>
    <property type="evidence" value="ECO:0007669"/>
    <property type="project" value="TreeGrafter"/>
</dbReference>
<keyword evidence="4" id="KW-0339">Growth factor</keyword>
<dbReference type="GO" id="GO:0008284">
    <property type="term" value="P:positive regulation of cell population proliferation"/>
    <property type="evidence" value="ECO:0007669"/>
    <property type="project" value="TreeGrafter"/>
</dbReference>
<keyword evidence="9" id="KW-0732">Signal</keyword>
<evidence type="ECO:0000256" key="9">
    <source>
        <dbReference type="SAM" id="SignalP"/>
    </source>
</evidence>
<comment type="subcellular location">
    <subcellularLocation>
        <location evidence="1">Secreted</location>
        <location evidence="1">Extracellular space</location>
    </subcellularLocation>
</comment>
<dbReference type="AlphaFoldDB" id="A0A8M1KE41"/>
<keyword evidence="8" id="KW-0472">Membrane</keyword>
<dbReference type="GO" id="GO:0045840">
    <property type="term" value="P:positive regulation of mitotic nuclear division"/>
    <property type="evidence" value="ECO:0007669"/>
    <property type="project" value="TreeGrafter"/>
</dbReference>
<dbReference type="OrthoDB" id="9946464at2759"/>
<keyword evidence="8" id="KW-0812">Transmembrane</keyword>
<dbReference type="GeneID" id="105889175"/>
<dbReference type="Proteomes" id="UP000515152">
    <property type="component" value="Unplaced"/>
</dbReference>
<reference evidence="12" key="1">
    <citation type="submission" date="2025-08" db="UniProtKB">
        <authorList>
            <consortium name="RefSeq"/>
        </authorList>
    </citation>
    <scope>IDENTIFICATION</scope>
</reference>
<dbReference type="PROSITE" id="PS01186">
    <property type="entry name" value="EGF_2"/>
    <property type="match status" value="1"/>
</dbReference>
<name>A0A8M1KE41_CLUHA</name>
<protein>
    <submittedName>
        <fullName evidence="12">LOW QUALITY PROTEIN: protransforming growth factor alpha</fullName>
    </submittedName>
</protein>
<evidence type="ECO:0000256" key="3">
    <source>
        <dbReference type="ARBA" id="ARBA00022536"/>
    </source>
</evidence>
<keyword evidence="8" id="KW-1133">Transmembrane helix</keyword>
<dbReference type="GO" id="GO:0051781">
    <property type="term" value="P:positive regulation of cell division"/>
    <property type="evidence" value="ECO:0007669"/>
    <property type="project" value="UniProtKB-KW"/>
</dbReference>